<organism evidence="1 2">
    <name type="scientific">Pisolithus tinctorius Marx 270</name>
    <dbReference type="NCBI Taxonomy" id="870435"/>
    <lineage>
        <taxon>Eukaryota</taxon>
        <taxon>Fungi</taxon>
        <taxon>Dikarya</taxon>
        <taxon>Basidiomycota</taxon>
        <taxon>Agaricomycotina</taxon>
        <taxon>Agaricomycetes</taxon>
        <taxon>Agaricomycetidae</taxon>
        <taxon>Boletales</taxon>
        <taxon>Sclerodermatineae</taxon>
        <taxon>Pisolithaceae</taxon>
        <taxon>Pisolithus</taxon>
    </lineage>
</organism>
<proteinExistence type="predicted"/>
<dbReference type="HOGENOM" id="CLU_2886796_0_0_1"/>
<gene>
    <name evidence="1" type="ORF">M404DRAFT_1005986</name>
</gene>
<reference evidence="2" key="2">
    <citation type="submission" date="2015-01" db="EMBL/GenBank/DDBJ databases">
        <title>Evolutionary Origins and Diversification of the Mycorrhizal Mutualists.</title>
        <authorList>
            <consortium name="DOE Joint Genome Institute"/>
            <consortium name="Mycorrhizal Genomics Consortium"/>
            <person name="Kohler A."/>
            <person name="Kuo A."/>
            <person name="Nagy L.G."/>
            <person name="Floudas D."/>
            <person name="Copeland A."/>
            <person name="Barry K.W."/>
            <person name="Cichocki N."/>
            <person name="Veneault-Fourrey C."/>
            <person name="LaButti K."/>
            <person name="Lindquist E.A."/>
            <person name="Lipzen A."/>
            <person name="Lundell T."/>
            <person name="Morin E."/>
            <person name="Murat C."/>
            <person name="Riley R."/>
            <person name="Ohm R."/>
            <person name="Sun H."/>
            <person name="Tunlid A."/>
            <person name="Henrissat B."/>
            <person name="Grigoriev I.V."/>
            <person name="Hibbett D.S."/>
            <person name="Martin F."/>
        </authorList>
    </citation>
    <scope>NUCLEOTIDE SEQUENCE [LARGE SCALE GENOMIC DNA]</scope>
    <source>
        <strain evidence="2">Marx 270</strain>
    </source>
</reference>
<accession>A0A0C3N940</accession>
<dbReference type="Proteomes" id="UP000054217">
    <property type="component" value="Unassembled WGS sequence"/>
</dbReference>
<name>A0A0C3N940_PISTI</name>
<dbReference type="InParanoid" id="A0A0C3N940"/>
<reference evidence="1 2" key="1">
    <citation type="submission" date="2014-04" db="EMBL/GenBank/DDBJ databases">
        <authorList>
            <consortium name="DOE Joint Genome Institute"/>
            <person name="Kuo A."/>
            <person name="Kohler A."/>
            <person name="Costa M.D."/>
            <person name="Nagy L.G."/>
            <person name="Floudas D."/>
            <person name="Copeland A."/>
            <person name="Barry K.W."/>
            <person name="Cichocki N."/>
            <person name="Veneault-Fourrey C."/>
            <person name="LaButti K."/>
            <person name="Lindquist E.A."/>
            <person name="Lipzen A."/>
            <person name="Lundell T."/>
            <person name="Morin E."/>
            <person name="Murat C."/>
            <person name="Sun H."/>
            <person name="Tunlid A."/>
            <person name="Henrissat B."/>
            <person name="Grigoriev I.V."/>
            <person name="Hibbett D.S."/>
            <person name="Martin F."/>
            <person name="Nordberg H.P."/>
            <person name="Cantor M.N."/>
            <person name="Hua S.X."/>
        </authorList>
    </citation>
    <scope>NUCLEOTIDE SEQUENCE [LARGE SCALE GENOMIC DNA]</scope>
    <source>
        <strain evidence="1 2">Marx 270</strain>
    </source>
</reference>
<keyword evidence="2" id="KW-1185">Reference proteome</keyword>
<dbReference type="EMBL" id="KN832027">
    <property type="protein sequence ID" value="KIN97589.1"/>
    <property type="molecule type" value="Genomic_DNA"/>
</dbReference>
<dbReference type="AlphaFoldDB" id="A0A0C3N940"/>
<sequence length="63" mass="7201">MVISGQAYFLRTCTGRARMETLVPIPYIGSKTTYVENWKVSWCKFRNEVENTNLLVGNRPASC</sequence>
<evidence type="ECO:0000313" key="1">
    <source>
        <dbReference type="EMBL" id="KIN97589.1"/>
    </source>
</evidence>
<evidence type="ECO:0000313" key="2">
    <source>
        <dbReference type="Proteomes" id="UP000054217"/>
    </source>
</evidence>
<protein>
    <submittedName>
        <fullName evidence="1">Uncharacterized protein</fullName>
    </submittedName>
</protein>